<proteinExistence type="predicted"/>
<organism evidence="1">
    <name type="scientific">marine sediment metagenome</name>
    <dbReference type="NCBI Taxonomy" id="412755"/>
    <lineage>
        <taxon>unclassified sequences</taxon>
        <taxon>metagenomes</taxon>
        <taxon>ecological metagenomes</taxon>
    </lineage>
</organism>
<evidence type="ECO:0000313" key="1">
    <source>
        <dbReference type="EMBL" id="KKM01941.1"/>
    </source>
</evidence>
<name>A0A0F9J7W4_9ZZZZ</name>
<protein>
    <submittedName>
        <fullName evidence="1">Uncharacterized protein</fullName>
    </submittedName>
</protein>
<comment type="caution">
    <text evidence="1">The sequence shown here is derived from an EMBL/GenBank/DDBJ whole genome shotgun (WGS) entry which is preliminary data.</text>
</comment>
<reference evidence="1" key="1">
    <citation type="journal article" date="2015" name="Nature">
        <title>Complex archaea that bridge the gap between prokaryotes and eukaryotes.</title>
        <authorList>
            <person name="Spang A."/>
            <person name="Saw J.H."/>
            <person name="Jorgensen S.L."/>
            <person name="Zaremba-Niedzwiedzka K."/>
            <person name="Martijn J."/>
            <person name="Lind A.E."/>
            <person name="van Eijk R."/>
            <person name="Schleper C."/>
            <person name="Guy L."/>
            <person name="Ettema T.J."/>
        </authorList>
    </citation>
    <scope>NUCLEOTIDE SEQUENCE</scope>
</reference>
<dbReference type="AlphaFoldDB" id="A0A0F9J7W4"/>
<gene>
    <name evidence="1" type="ORF">LCGC14_1789420</name>
</gene>
<accession>A0A0F9J7W4</accession>
<dbReference type="EMBL" id="LAZR01017061">
    <property type="protein sequence ID" value="KKM01941.1"/>
    <property type="molecule type" value="Genomic_DNA"/>
</dbReference>
<sequence>MNKEKIITNGFFVDQDTGECFKEDYFINDGMSIKSRDFGRFNVKLKIRATYDKTRLPDRIITRIQYFENDIGIYVFRKMNSLLNCLDGFINNVQREKLFTYITIKKPQSINEMYISAIEYVIKRDLPITTKKLMNIITIELNSDRFNLYQMTNIKTFRRYYWLILKHLYDIPYINDEKCMKFFKSIKQYYDLIRFKLAIACDPTHLIGFLVYEMINHYCPYIPKKLKTHKKLGTSYFFKLGHREQLEMINKRELDKNIELKLIF</sequence>